<dbReference type="GO" id="GO:0003723">
    <property type="term" value="F:RNA binding"/>
    <property type="evidence" value="ECO:0007669"/>
    <property type="project" value="InterPro"/>
</dbReference>
<dbReference type="Pfam" id="PF00588">
    <property type="entry name" value="SpoU_methylase"/>
    <property type="match status" value="1"/>
</dbReference>
<dbReference type="EMBL" id="CP062983">
    <property type="protein sequence ID" value="QPC82008.1"/>
    <property type="molecule type" value="Genomic_DNA"/>
</dbReference>
<accession>A0A7S8E7V9</accession>
<dbReference type="GO" id="GO:0008173">
    <property type="term" value="F:RNA methyltransferase activity"/>
    <property type="evidence" value="ECO:0007669"/>
    <property type="project" value="InterPro"/>
</dbReference>
<protein>
    <submittedName>
        <fullName evidence="6">RNA methyltransferase</fullName>
    </submittedName>
</protein>
<dbReference type="Gene3D" id="3.30.1330.30">
    <property type="match status" value="1"/>
</dbReference>
<dbReference type="InterPro" id="IPR051259">
    <property type="entry name" value="rRNA_Methyltransferase"/>
</dbReference>
<dbReference type="GO" id="GO:0032259">
    <property type="term" value="P:methylation"/>
    <property type="evidence" value="ECO:0007669"/>
    <property type="project" value="UniProtKB-KW"/>
</dbReference>
<dbReference type="InterPro" id="IPR029064">
    <property type="entry name" value="Ribosomal_eL30-like_sf"/>
</dbReference>
<dbReference type="GO" id="GO:0006396">
    <property type="term" value="P:RNA processing"/>
    <property type="evidence" value="ECO:0007669"/>
    <property type="project" value="InterPro"/>
</dbReference>
<dbReference type="AlphaFoldDB" id="A0A7S8E7V9"/>
<dbReference type="Pfam" id="PF22435">
    <property type="entry name" value="MRM3-like_sub_bind"/>
    <property type="match status" value="1"/>
</dbReference>
<evidence type="ECO:0000259" key="4">
    <source>
        <dbReference type="Pfam" id="PF00588"/>
    </source>
</evidence>
<evidence type="ECO:0000313" key="7">
    <source>
        <dbReference type="Proteomes" id="UP000594468"/>
    </source>
</evidence>
<keyword evidence="3 6" id="KW-0808">Transferase</keyword>
<evidence type="ECO:0000313" key="6">
    <source>
        <dbReference type="EMBL" id="QPC82008.1"/>
    </source>
</evidence>
<evidence type="ECO:0000256" key="1">
    <source>
        <dbReference type="ARBA" id="ARBA00007228"/>
    </source>
</evidence>
<feature type="domain" description="MRM3-like substrate binding" evidence="5">
    <location>
        <begin position="10"/>
        <end position="97"/>
    </location>
</feature>
<dbReference type="InterPro" id="IPR029028">
    <property type="entry name" value="Alpha/beta_knot_MTases"/>
</dbReference>
<dbReference type="SUPFAM" id="SSF75217">
    <property type="entry name" value="alpha/beta knot"/>
    <property type="match status" value="1"/>
</dbReference>
<dbReference type="KEGG" id="pmet:G4Y79_20310"/>
<dbReference type="InterPro" id="IPR029026">
    <property type="entry name" value="tRNA_m1G_MTases_N"/>
</dbReference>
<dbReference type="SUPFAM" id="SSF55315">
    <property type="entry name" value="L30e-like"/>
    <property type="match status" value="1"/>
</dbReference>
<feature type="domain" description="tRNA/rRNA methyltransferase SpoU type" evidence="4">
    <location>
        <begin position="113"/>
        <end position="249"/>
    </location>
</feature>
<gene>
    <name evidence="6" type="ORF">G4Y79_20310</name>
</gene>
<dbReference type="CDD" id="cd18095">
    <property type="entry name" value="SpoU-like_rRNA-MTase"/>
    <property type="match status" value="1"/>
</dbReference>
<dbReference type="PANTHER" id="PTHR43191:SF2">
    <property type="entry name" value="RRNA METHYLTRANSFERASE 3, MITOCHONDRIAL"/>
    <property type="match status" value="1"/>
</dbReference>
<evidence type="ECO:0000256" key="2">
    <source>
        <dbReference type="ARBA" id="ARBA00022603"/>
    </source>
</evidence>
<keyword evidence="7" id="KW-1185">Reference proteome</keyword>
<comment type="similarity">
    <text evidence="1">Belongs to the class IV-like SAM-binding methyltransferase superfamily. RNA methyltransferase TrmH family.</text>
</comment>
<organism evidence="6 7">
    <name type="scientific">Phototrophicus methaneseepsis</name>
    <dbReference type="NCBI Taxonomy" id="2710758"/>
    <lineage>
        <taxon>Bacteria</taxon>
        <taxon>Bacillati</taxon>
        <taxon>Chloroflexota</taxon>
        <taxon>Candidatus Thermofontia</taxon>
        <taxon>Phototrophicales</taxon>
        <taxon>Phototrophicaceae</taxon>
        <taxon>Phototrophicus</taxon>
    </lineage>
</organism>
<evidence type="ECO:0000259" key="5">
    <source>
        <dbReference type="Pfam" id="PF22435"/>
    </source>
</evidence>
<reference evidence="6 7" key="1">
    <citation type="submission" date="2020-02" db="EMBL/GenBank/DDBJ databases">
        <authorList>
            <person name="Zheng R.K."/>
            <person name="Sun C.M."/>
        </authorList>
    </citation>
    <scope>NUCLEOTIDE SEQUENCE [LARGE SCALE GENOMIC DNA]</scope>
    <source>
        <strain evidence="7">rifampicinis</strain>
    </source>
</reference>
<dbReference type="Proteomes" id="UP000594468">
    <property type="component" value="Chromosome"/>
</dbReference>
<dbReference type="InterPro" id="IPR053888">
    <property type="entry name" value="MRM3-like_sub_bind"/>
</dbReference>
<dbReference type="RefSeq" id="WP_195170078.1">
    <property type="nucleotide sequence ID" value="NZ_CP062983.1"/>
</dbReference>
<dbReference type="Gene3D" id="3.40.1280.10">
    <property type="match status" value="1"/>
</dbReference>
<name>A0A7S8E7V9_9CHLR</name>
<proteinExistence type="inferred from homology"/>
<evidence type="ECO:0000256" key="3">
    <source>
        <dbReference type="ARBA" id="ARBA00022679"/>
    </source>
</evidence>
<sequence>MVEQITSTQNQRVKLTKTLQTKARARRGERKMVLEGHRLIGDALSRNRRPLFAFYSESNEGTPLLNQLRAAGTELLPASDDVVKYVSDTENTSGLVGVFTIPMPELPNNPLRMLVLDAVREPGNMGTILRTAGAAGVELVILSPGCVDPYNPKVLRSGMGAHFRVPIVEASWQEIATFCESTQIFVATGDAEERYTSVDWTQPWTLIIGNEAHGVSDNARALGGIPVAIPMAESTESLNAAGATAVILFEAVRQRSIS</sequence>
<keyword evidence="2 6" id="KW-0489">Methyltransferase</keyword>
<dbReference type="PANTHER" id="PTHR43191">
    <property type="entry name" value="RRNA METHYLTRANSFERASE 3"/>
    <property type="match status" value="1"/>
</dbReference>
<dbReference type="InterPro" id="IPR001537">
    <property type="entry name" value="SpoU_MeTrfase"/>
</dbReference>